<dbReference type="PROSITE" id="PS01108">
    <property type="entry name" value="RIBOSOMAL_L24"/>
    <property type="match status" value="1"/>
</dbReference>
<evidence type="ECO:0000256" key="5">
    <source>
        <dbReference type="ARBA" id="ARBA00023128"/>
    </source>
</evidence>
<gene>
    <name evidence="10" type="primary">EOG090X0ADH</name>
</gene>
<evidence type="ECO:0000256" key="1">
    <source>
        <dbReference type="ARBA" id="ARBA00004173"/>
    </source>
</evidence>
<keyword evidence="3" id="KW-0809">Transit peptide</keyword>
<dbReference type="SUPFAM" id="SSF50104">
    <property type="entry name" value="Translation proteins SH3-like domain"/>
    <property type="match status" value="1"/>
</dbReference>
<keyword evidence="5" id="KW-0496">Mitochondrion</keyword>
<dbReference type="AlphaFoldDB" id="A0A9N6ZHA6"/>
<dbReference type="InterPro" id="IPR008991">
    <property type="entry name" value="Translation_prot_SH3-like_sf"/>
</dbReference>
<evidence type="ECO:0000256" key="7">
    <source>
        <dbReference type="ARBA" id="ARBA00035283"/>
    </source>
</evidence>
<sequence length="239" mass="27929">MRLTNFLRNVGEWSKKYANLPDSYIKRAMEKTHWKSPRGLPQYLPKDIKKKNYRYTMNRPWTEEFLQENNRPRKKVFVEPIKDWSFFRGDKVEILVGKDKGKVGIVNYIVQERNWVCVEGLNVHFKTIGQMDDYPGVMTTNENPLLVTSQVSLIDPSDNKPTKVEWRFTEQGDRVRVSVRTGRILPIPPAAFETVDYKVKAGYPEQEKDSISTNVTQVTFEPKLKTFEMDLMEAYGLAK</sequence>
<protein>
    <recommendedName>
        <fullName evidence="7">Large ribosomal subunit protein uL24m</fullName>
    </recommendedName>
    <alternativeName>
        <fullName evidence="8">39S ribosomal protein L24, mitochondrial</fullName>
    </alternativeName>
</protein>
<evidence type="ECO:0000259" key="9">
    <source>
        <dbReference type="Pfam" id="PF17136"/>
    </source>
</evidence>
<dbReference type="InterPro" id="IPR014722">
    <property type="entry name" value="Rib_uL2_dom2"/>
</dbReference>
<dbReference type="Gene3D" id="2.30.30.30">
    <property type="match status" value="1"/>
</dbReference>
<comment type="subcellular location">
    <subcellularLocation>
        <location evidence="1">Mitochondrion</location>
    </subcellularLocation>
</comment>
<evidence type="ECO:0000313" key="10">
    <source>
        <dbReference type="EMBL" id="CAG4645698.1"/>
    </source>
</evidence>
<dbReference type="InterPro" id="IPR041988">
    <property type="entry name" value="Ribosomal_uL24_KOW"/>
</dbReference>
<dbReference type="NCBIfam" id="TIGR01079">
    <property type="entry name" value="rplX_bact"/>
    <property type="match status" value="1"/>
</dbReference>
<evidence type="ECO:0000256" key="4">
    <source>
        <dbReference type="ARBA" id="ARBA00022980"/>
    </source>
</evidence>
<dbReference type="EMBL" id="OC989043">
    <property type="protein sequence ID" value="CAG4645698.1"/>
    <property type="molecule type" value="Genomic_DNA"/>
</dbReference>
<evidence type="ECO:0000256" key="2">
    <source>
        <dbReference type="ARBA" id="ARBA00010618"/>
    </source>
</evidence>
<evidence type="ECO:0000256" key="6">
    <source>
        <dbReference type="ARBA" id="ARBA00023274"/>
    </source>
</evidence>
<dbReference type="InterPro" id="IPR003256">
    <property type="entry name" value="Ribosomal_uL24"/>
</dbReference>
<feature type="domain" description="Large ribosomal subunit protein uL24 C-terminal" evidence="9">
    <location>
        <begin position="122"/>
        <end position="185"/>
    </location>
</feature>
<evidence type="ECO:0000256" key="3">
    <source>
        <dbReference type="ARBA" id="ARBA00022946"/>
    </source>
</evidence>
<dbReference type="GO" id="GO:0006412">
    <property type="term" value="P:translation"/>
    <property type="evidence" value="ECO:0007669"/>
    <property type="project" value="InterPro"/>
</dbReference>
<organism evidence="10">
    <name type="scientific">Lynceus sp. MCZ IZ 141354</name>
    <dbReference type="NCBI Taxonomy" id="1930659"/>
    <lineage>
        <taxon>Eukaryota</taxon>
        <taxon>Metazoa</taxon>
        <taxon>Ecdysozoa</taxon>
        <taxon>Arthropoda</taxon>
        <taxon>Crustacea</taxon>
        <taxon>Branchiopoda</taxon>
        <taxon>Diplostraca</taxon>
        <taxon>Laevicaudata</taxon>
        <taxon>Lynceidae</taxon>
        <taxon>Lynceus</taxon>
    </lineage>
</organism>
<dbReference type="PANTHER" id="PTHR12903">
    <property type="entry name" value="MITOCHONDRIAL RIBOSOMAL PROTEIN L24"/>
    <property type="match status" value="1"/>
</dbReference>
<dbReference type="FunFam" id="2.30.30.30:FF:000032">
    <property type="entry name" value="39S ribosomal protein L24, mitochondrial"/>
    <property type="match status" value="1"/>
</dbReference>
<reference evidence="10" key="1">
    <citation type="submission" date="2021-04" db="EMBL/GenBank/DDBJ databases">
        <authorList>
            <person name="Cornetti L."/>
        </authorList>
    </citation>
    <scope>NUCLEOTIDE SEQUENCE</scope>
</reference>
<dbReference type="Pfam" id="PF17136">
    <property type="entry name" value="ribosomal_L24"/>
    <property type="match status" value="1"/>
</dbReference>
<dbReference type="GO" id="GO:0005739">
    <property type="term" value="C:mitochondrion"/>
    <property type="evidence" value="ECO:0007669"/>
    <property type="project" value="UniProtKB-SubCell"/>
</dbReference>
<dbReference type="CDD" id="cd06089">
    <property type="entry name" value="KOW_RPL26"/>
    <property type="match status" value="1"/>
</dbReference>
<dbReference type="InterPro" id="IPR057264">
    <property type="entry name" value="Ribosomal_uL24_C"/>
</dbReference>
<proteinExistence type="inferred from homology"/>
<accession>A0A9N6ZHA6</accession>
<comment type="similarity">
    <text evidence="2">Belongs to the universal ribosomal protein uL24 family.</text>
</comment>
<keyword evidence="4" id="KW-0689">Ribosomal protein</keyword>
<dbReference type="GO" id="GO:0005840">
    <property type="term" value="C:ribosome"/>
    <property type="evidence" value="ECO:0007669"/>
    <property type="project" value="UniProtKB-KW"/>
</dbReference>
<evidence type="ECO:0000256" key="8">
    <source>
        <dbReference type="ARBA" id="ARBA00035357"/>
    </source>
</evidence>
<keyword evidence="6" id="KW-0687">Ribonucleoprotein</keyword>
<dbReference type="GO" id="GO:0003735">
    <property type="term" value="F:structural constituent of ribosome"/>
    <property type="evidence" value="ECO:0007669"/>
    <property type="project" value="InterPro"/>
</dbReference>
<dbReference type="GO" id="GO:0003723">
    <property type="term" value="F:RNA binding"/>
    <property type="evidence" value="ECO:0007669"/>
    <property type="project" value="InterPro"/>
</dbReference>
<dbReference type="InterPro" id="IPR005825">
    <property type="entry name" value="Ribosomal_uL24_CS"/>
</dbReference>
<dbReference type="GO" id="GO:1990904">
    <property type="term" value="C:ribonucleoprotein complex"/>
    <property type="evidence" value="ECO:0007669"/>
    <property type="project" value="UniProtKB-KW"/>
</dbReference>
<name>A0A9N6ZHA6_9CRUS</name>